<feature type="compositionally biased region" description="Polar residues" evidence="1">
    <location>
        <begin position="51"/>
        <end position="62"/>
    </location>
</feature>
<reference evidence="2" key="1">
    <citation type="journal article" date="2023" name="Mol. Phylogenet. Evol.">
        <title>Genome-scale phylogeny and comparative genomics of the fungal order Sordariales.</title>
        <authorList>
            <person name="Hensen N."/>
            <person name="Bonometti L."/>
            <person name="Westerberg I."/>
            <person name="Brannstrom I.O."/>
            <person name="Guillou S."/>
            <person name="Cros-Aarteil S."/>
            <person name="Calhoun S."/>
            <person name="Haridas S."/>
            <person name="Kuo A."/>
            <person name="Mondo S."/>
            <person name="Pangilinan J."/>
            <person name="Riley R."/>
            <person name="LaButti K."/>
            <person name="Andreopoulos B."/>
            <person name="Lipzen A."/>
            <person name="Chen C."/>
            <person name="Yan M."/>
            <person name="Daum C."/>
            <person name="Ng V."/>
            <person name="Clum A."/>
            <person name="Steindorff A."/>
            <person name="Ohm R.A."/>
            <person name="Martin F."/>
            <person name="Silar P."/>
            <person name="Natvig D.O."/>
            <person name="Lalanne C."/>
            <person name="Gautier V."/>
            <person name="Ament-Velasquez S.L."/>
            <person name="Kruys A."/>
            <person name="Hutchinson M.I."/>
            <person name="Powell A.J."/>
            <person name="Barry K."/>
            <person name="Miller A.N."/>
            <person name="Grigoriev I.V."/>
            <person name="Debuchy R."/>
            <person name="Gladieux P."/>
            <person name="Hiltunen Thoren M."/>
            <person name="Johannesson H."/>
        </authorList>
    </citation>
    <scope>NUCLEOTIDE SEQUENCE</scope>
    <source>
        <strain evidence="2">CBS 123565</strain>
    </source>
</reference>
<accession>A0AAN6ZBU9</accession>
<sequence length="100" mass="10984">MHKRGHGMSGVSVVTHSFHDAQSFAPRQQKAVPVRPRPRPRPHPQPRPTLSVPSQDPAQNNPACRGRPSICYALSLICCEAKCNGIIGRANQAKNKIRSK</sequence>
<proteinExistence type="predicted"/>
<dbReference type="EMBL" id="MU853422">
    <property type="protein sequence ID" value="KAK4131709.1"/>
    <property type="molecule type" value="Genomic_DNA"/>
</dbReference>
<gene>
    <name evidence="2" type="ORF">BT67DRAFT_148835</name>
</gene>
<evidence type="ECO:0000256" key="1">
    <source>
        <dbReference type="SAM" id="MobiDB-lite"/>
    </source>
</evidence>
<protein>
    <submittedName>
        <fullName evidence="2">Uncharacterized protein</fullName>
    </submittedName>
</protein>
<feature type="region of interest" description="Disordered" evidence="1">
    <location>
        <begin position="1"/>
        <end position="62"/>
    </location>
</feature>
<dbReference type="Proteomes" id="UP001304895">
    <property type="component" value="Unassembled WGS sequence"/>
</dbReference>
<evidence type="ECO:0000313" key="3">
    <source>
        <dbReference type="Proteomes" id="UP001304895"/>
    </source>
</evidence>
<evidence type="ECO:0000313" key="2">
    <source>
        <dbReference type="EMBL" id="KAK4131709.1"/>
    </source>
</evidence>
<organism evidence="2 3">
    <name type="scientific">Trichocladium antarcticum</name>
    <dbReference type="NCBI Taxonomy" id="1450529"/>
    <lineage>
        <taxon>Eukaryota</taxon>
        <taxon>Fungi</taxon>
        <taxon>Dikarya</taxon>
        <taxon>Ascomycota</taxon>
        <taxon>Pezizomycotina</taxon>
        <taxon>Sordariomycetes</taxon>
        <taxon>Sordariomycetidae</taxon>
        <taxon>Sordariales</taxon>
        <taxon>Chaetomiaceae</taxon>
        <taxon>Trichocladium</taxon>
    </lineage>
</organism>
<keyword evidence="3" id="KW-1185">Reference proteome</keyword>
<reference evidence="2" key="2">
    <citation type="submission" date="2023-05" db="EMBL/GenBank/DDBJ databases">
        <authorList>
            <consortium name="Lawrence Berkeley National Laboratory"/>
            <person name="Steindorff A."/>
            <person name="Hensen N."/>
            <person name="Bonometti L."/>
            <person name="Westerberg I."/>
            <person name="Brannstrom I.O."/>
            <person name="Guillou S."/>
            <person name="Cros-Aarteil S."/>
            <person name="Calhoun S."/>
            <person name="Haridas S."/>
            <person name="Kuo A."/>
            <person name="Mondo S."/>
            <person name="Pangilinan J."/>
            <person name="Riley R."/>
            <person name="Labutti K."/>
            <person name="Andreopoulos B."/>
            <person name="Lipzen A."/>
            <person name="Chen C."/>
            <person name="Yanf M."/>
            <person name="Daum C."/>
            <person name="Ng V."/>
            <person name="Clum A."/>
            <person name="Ohm R."/>
            <person name="Martin F."/>
            <person name="Silar P."/>
            <person name="Natvig D."/>
            <person name="Lalanne C."/>
            <person name="Gautier V."/>
            <person name="Ament-Velasquez S.L."/>
            <person name="Kruys A."/>
            <person name="Hutchinson M.I."/>
            <person name="Powell A.J."/>
            <person name="Barry K."/>
            <person name="Miller A.N."/>
            <person name="Grigoriev I.V."/>
            <person name="Debuchy R."/>
            <person name="Gladieux P."/>
            <person name="Thoren M.H."/>
            <person name="Johannesson H."/>
        </authorList>
    </citation>
    <scope>NUCLEOTIDE SEQUENCE</scope>
    <source>
        <strain evidence="2">CBS 123565</strain>
    </source>
</reference>
<comment type="caution">
    <text evidence="2">The sequence shown here is derived from an EMBL/GenBank/DDBJ whole genome shotgun (WGS) entry which is preliminary data.</text>
</comment>
<dbReference type="AlphaFoldDB" id="A0AAN6ZBU9"/>
<name>A0AAN6ZBU9_9PEZI</name>